<accession>A0AA51RXJ4</accession>
<dbReference type="KEGG" id="plei:Q9312_19360"/>
<gene>
    <name evidence="3" type="ORF">Q9312_19250</name>
    <name evidence="2" type="ORF">Q9312_19360</name>
</gene>
<name>A0AA51RXJ4_9GAMM</name>
<reference evidence="2 4" key="1">
    <citation type="submission" date="2023-08" db="EMBL/GenBank/DDBJ databases">
        <title>Pleionea litopenaei sp. nov., isolated from stomach of juvenile Litopenaeus vannamei.</title>
        <authorList>
            <person name="Rho A.M."/>
            <person name="Hwang C.Y."/>
        </authorList>
    </citation>
    <scope>NUCLEOTIDE SEQUENCE [LARGE SCALE GENOMIC DNA]</scope>
    <source>
        <strain evidence="2 4">HL-JVS1</strain>
        <plasmid evidence="2 4">unnamed2</plasmid>
    </source>
</reference>
<feature type="domain" description="Primase C-terminal 1" evidence="1">
    <location>
        <begin position="181"/>
        <end position="254"/>
    </location>
</feature>
<dbReference type="Gene3D" id="1.10.340.50">
    <property type="match status" value="1"/>
</dbReference>
<sequence>MLVDSARYFIPDSTLSRIREEAPYLSRCSDNKTAVNIRPREYAIRYPYMQINRSNMVSWLIFDLDHNNPWIWQDKDLPSPNIVVTNRENGHSHLFYAIPPVCTSENARSKPIRYMKAVYEAMASKLGADPSYSGPVAKTPGHPWWITSELHNTVFELGELADYLDLEIKPLWSKGPDYEGNSHSRHCLLFEDLRFYAYSIVTREKREGSFFSFVRLLEAKAFEFNNFKNRGFEQNLTVAQVKATVKSVSRWTWDRYTGSSRCNRGVMKLDKSLSVAERQKLSALRTHERRIQATKQKILSAYRYLSRNSIPITFTALSERSGVTRQTISKYKDFIESLSKNEANKTSEGVSVTHNRDSVKYGTHQITALCNVYLFSSELTGLISIVSVHKNKKPPD</sequence>
<dbReference type="EMBL" id="CP133550">
    <property type="protein sequence ID" value="WMS89315.1"/>
    <property type="molecule type" value="Genomic_DNA"/>
</dbReference>
<dbReference type="EMBL" id="CP133550">
    <property type="protein sequence ID" value="WMS89294.1"/>
    <property type="molecule type" value="Genomic_DNA"/>
</dbReference>
<evidence type="ECO:0000313" key="2">
    <source>
        <dbReference type="EMBL" id="WMS89294.1"/>
    </source>
</evidence>
<dbReference type="InterPro" id="IPR014820">
    <property type="entry name" value="PriCT_1"/>
</dbReference>
<dbReference type="KEGG" id="plei:Q9312_19250"/>
<proteinExistence type="predicted"/>
<organism evidence="2 4">
    <name type="scientific">Pleionea litopenaei</name>
    <dbReference type="NCBI Taxonomy" id="3070815"/>
    <lineage>
        <taxon>Bacteria</taxon>
        <taxon>Pseudomonadati</taxon>
        <taxon>Pseudomonadota</taxon>
        <taxon>Gammaproteobacteria</taxon>
        <taxon>Oceanospirillales</taxon>
        <taxon>Pleioneaceae</taxon>
        <taxon>Pleionea</taxon>
    </lineage>
</organism>
<protein>
    <submittedName>
        <fullName evidence="2">Replication initiation protein</fullName>
    </submittedName>
</protein>
<dbReference type="Proteomes" id="UP001239782">
    <property type="component" value="Plasmid unnamed2"/>
</dbReference>
<dbReference type="InterPro" id="IPR004322">
    <property type="entry name" value="Plasmid_replicase_bac"/>
</dbReference>
<keyword evidence="2" id="KW-0614">Plasmid</keyword>
<dbReference type="Pfam" id="PF03090">
    <property type="entry name" value="Replicase"/>
    <property type="match status" value="1"/>
</dbReference>
<evidence type="ECO:0000259" key="1">
    <source>
        <dbReference type="Pfam" id="PF08708"/>
    </source>
</evidence>
<geneLocation type="plasmid" evidence="2 4">
    <name>unnamed2</name>
</geneLocation>
<evidence type="ECO:0000313" key="4">
    <source>
        <dbReference type="Proteomes" id="UP001239782"/>
    </source>
</evidence>
<dbReference type="AlphaFoldDB" id="A0AA51RXJ4"/>
<dbReference type="Pfam" id="PF08708">
    <property type="entry name" value="PriCT_1"/>
    <property type="match status" value="1"/>
</dbReference>
<keyword evidence="4" id="KW-1185">Reference proteome</keyword>
<evidence type="ECO:0000313" key="3">
    <source>
        <dbReference type="EMBL" id="WMS89315.1"/>
    </source>
</evidence>